<dbReference type="SUPFAM" id="SSF52540">
    <property type="entry name" value="P-loop containing nucleoside triphosphate hydrolases"/>
    <property type="match status" value="1"/>
</dbReference>
<organism evidence="1 2">
    <name type="scientific">Bradyrhizobium japonicum</name>
    <dbReference type="NCBI Taxonomy" id="375"/>
    <lineage>
        <taxon>Bacteria</taxon>
        <taxon>Pseudomonadati</taxon>
        <taxon>Pseudomonadota</taxon>
        <taxon>Alphaproteobacteria</taxon>
        <taxon>Hyphomicrobiales</taxon>
        <taxon>Nitrobacteraceae</taxon>
        <taxon>Bradyrhizobium</taxon>
    </lineage>
</organism>
<evidence type="ECO:0000313" key="1">
    <source>
        <dbReference type="EMBL" id="KGT79878.1"/>
    </source>
</evidence>
<evidence type="ECO:0000313" key="2">
    <source>
        <dbReference type="Proteomes" id="UP000030377"/>
    </source>
</evidence>
<gene>
    <name evidence="1" type="ORF">MA20_10285</name>
</gene>
<sequence length="237" mass="26427">MTRPACSIRSGLVIVEGIMGSGKSTNVRRIADRLNRSGIAALGITEGVSPHPIRFDWEVPWADMPATQLAKSAAARWRAYVNSASMSERITVVDGQLFHGNLTSLFLLDADTALIRGYLHEVVTAIKPLRPLLIYFNQDDVDRAIRTVAAERGDAWVTYQVDWKLASPYAVRHGLVGLDGLIELYRNYRRLTDRLYAELDIPKISIENSGREWSKYEATIDTILMNPPGTAEVTNLD</sequence>
<dbReference type="Gene3D" id="3.40.50.300">
    <property type="entry name" value="P-loop containing nucleotide triphosphate hydrolases"/>
    <property type="match status" value="1"/>
</dbReference>
<dbReference type="AlphaFoldDB" id="A0A0A3Z1V8"/>
<dbReference type="EMBL" id="JRPN01000006">
    <property type="protein sequence ID" value="KGT79878.1"/>
    <property type="molecule type" value="Genomic_DNA"/>
</dbReference>
<protein>
    <recommendedName>
        <fullName evidence="3">Thymidylate kinase</fullName>
    </recommendedName>
</protein>
<proteinExistence type="predicted"/>
<dbReference type="InterPro" id="IPR027417">
    <property type="entry name" value="P-loop_NTPase"/>
</dbReference>
<reference evidence="1 2" key="1">
    <citation type="submission" date="2014-09" db="EMBL/GenBank/DDBJ databases">
        <title>Draft genome of Bradyrhizobium japonicum Is-34.</title>
        <authorList>
            <person name="Tsurumaru H."/>
            <person name="Yamakawa T."/>
            <person name="Hashimoto S."/>
            <person name="Okizaki K."/>
            <person name="Kanesaki Y."/>
            <person name="Yoshikawa H."/>
            <person name="Yajima S."/>
        </authorList>
    </citation>
    <scope>NUCLEOTIDE SEQUENCE [LARGE SCALE GENOMIC DNA]</scope>
    <source>
        <strain evidence="1 2">Is-34</strain>
    </source>
</reference>
<accession>A0A0A3Z1V8</accession>
<comment type="caution">
    <text evidence="1">The sequence shown here is derived from an EMBL/GenBank/DDBJ whole genome shotgun (WGS) entry which is preliminary data.</text>
</comment>
<dbReference type="Proteomes" id="UP000030377">
    <property type="component" value="Unassembled WGS sequence"/>
</dbReference>
<name>A0A0A3Z1V8_BRAJP</name>
<evidence type="ECO:0008006" key="3">
    <source>
        <dbReference type="Google" id="ProtNLM"/>
    </source>
</evidence>